<evidence type="ECO:0000256" key="6">
    <source>
        <dbReference type="ARBA" id="ARBA00023242"/>
    </source>
</evidence>
<accession>A0A2P2J9W5</accession>
<feature type="compositionally biased region" description="Low complexity" evidence="9">
    <location>
        <begin position="274"/>
        <end position="291"/>
    </location>
</feature>
<sequence>MKTQNLCKKVSGISPAHFTSPYIVGCPSLGNSTESRTQKSSVSESLNLTMGVPPQHLHGSKQVNFQFQDQDSSSTQSTSQSYPEAASMGEAHGKPMGSHTKSASTTGSQDFILSPSQMDHTQSIARIPFHYAEPYFGGLLAAYGPQALIPHPQMFGMFQARVPLPLDLTEDEPIFVNAKQYNAILRRRRYRAKLEAQNKHLKARKPYLHESRHLHALRRARGSGGRFLNVKKLEESNPTPTSHGLNVTSSAPHHLNGSMSESEFHRPENRRDGASTTSSSDITSASNSNDIFQQPDFKFPGYLSHIGRAMQGRMGNMCVGGNAFPSSFNG</sequence>
<dbReference type="EMBL" id="GGEC01009787">
    <property type="protein sequence ID" value="MBW90270.1"/>
    <property type="molecule type" value="Transcribed_RNA"/>
</dbReference>
<comment type="subunit">
    <text evidence="7">Heterotrimeric transcription factor composed of three components, NF-YA, NF-YB and NF-YC. NF-YB and NF-YC must interact and dimerize for NF-YA association and DNA binding.</text>
</comment>
<dbReference type="InterPro" id="IPR018362">
    <property type="entry name" value="CCAAT-binding_factor_CS"/>
</dbReference>
<dbReference type="SMART" id="SM00521">
    <property type="entry name" value="CBF"/>
    <property type="match status" value="1"/>
</dbReference>
<dbReference type="PANTHER" id="PTHR12632">
    <property type="entry name" value="TRANSCRIPTION FACTOR NF-Y ALPHA-RELATED"/>
    <property type="match status" value="1"/>
</dbReference>
<evidence type="ECO:0000256" key="1">
    <source>
        <dbReference type="ARBA" id="ARBA00004123"/>
    </source>
</evidence>
<dbReference type="PROSITE" id="PS51152">
    <property type="entry name" value="NFYA_HAP2_2"/>
    <property type="match status" value="1"/>
</dbReference>
<evidence type="ECO:0000256" key="3">
    <source>
        <dbReference type="ARBA" id="ARBA00023125"/>
    </source>
</evidence>
<comment type="function">
    <text evidence="8">Component of the sequence-specific heterotrimeric transcription factor (NF-Y) which specifically recognizes a 5'-CCAAT-3' box motif found in the promoters of its target genes.</text>
</comment>
<dbReference type="GO" id="GO:0003700">
    <property type="term" value="F:DNA-binding transcription factor activity"/>
    <property type="evidence" value="ECO:0007669"/>
    <property type="project" value="UniProtKB-UniRule"/>
</dbReference>
<keyword evidence="2 8" id="KW-0805">Transcription regulation</keyword>
<evidence type="ECO:0000256" key="7">
    <source>
        <dbReference type="ARBA" id="ARBA00025911"/>
    </source>
</evidence>
<comment type="similarity">
    <text evidence="8">Belongs to the NFYA/HAP2 subunit family.</text>
</comment>
<feature type="region of interest" description="Disordered" evidence="9">
    <location>
        <begin position="234"/>
        <end position="292"/>
    </location>
</feature>
<proteinExistence type="inferred from homology"/>
<keyword evidence="3 8" id="KW-0238">DNA-binding</keyword>
<comment type="subcellular location">
    <subcellularLocation>
        <location evidence="1 8">Nucleus</location>
    </subcellularLocation>
</comment>
<evidence type="ECO:0000256" key="4">
    <source>
        <dbReference type="ARBA" id="ARBA00023159"/>
    </source>
</evidence>
<reference evidence="10" key="1">
    <citation type="submission" date="2018-02" db="EMBL/GenBank/DDBJ databases">
        <title>Rhizophora mucronata_Transcriptome.</title>
        <authorList>
            <person name="Meera S.P."/>
            <person name="Sreeshan A."/>
            <person name="Augustine A."/>
        </authorList>
    </citation>
    <scope>NUCLEOTIDE SEQUENCE</scope>
    <source>
        <tissue evidence="10">Leaf</tissue>
    </source>
</reference>
<dbReference type="GO" id="GO:0016602">
    <property type="term" value="C:CCAAT-binding factor complex"/>
    <property type="evidence" value="ECO:0007669"/>
    <property type="project" value="InterPro"/>
</dbReference>
<dbReference type="PRINTS" id="PR00616">
    <property type="entry name" value="CCAATSUBUNTB"/>
</dbReference>
<dbReference type="Pfam" id="PF02045">
    <property type="entry name" value="CBFB_NFYA"/>
    <property type="match status" value="1"/>
</dbReference>
<dbReference type="InterPro" id="IPR001289">
    <property type="entry name" value="NFYA"/>
</dbReference>
<keyword evidence="6 8" id="KW-0539">Nucleus</keyword>
<feature type="compositionally biased region" description="Low complexity" evidence="9">
    <location>
        <begin position="68"/>
        <end position="81"/>
    </location>
</feature>
<protein>
    <recommendedName>
        <fullName evidence="8">Nuclear transcription factor Y subunit</fullName>
    </recommendedName>
</protein>
<keyword evidence="4" id="KW-0010">Activator</keyword>
<feature type="compositionally biased region" description="Polar residues" evidence="9">
    <location>
        <begin position="99"/>
        <end position="113"/>
    </location>
</feature>
<feature type="compositionally biased region" description="Basic and acidic residues" evidence="9">
    <location>
        <begin position="262"/>
        <end position="273"/>
    </location>
</feature>
<feature type="compositionally biased region" description="Polar residues" evidence="9">
    <location>
        <begin position="236"/>
        <end position="261"/>
    </location>
</feature>
<evidence type="ECO:0000313" key="10">
    <source>
        <dbReference type="EMBL" id="MBW90270.1"/>
    </source>
</evidence>
<evidence type="ECO:0000256" key="9">
    <source>
        <dbReference type="SAM" id="MobiDB-lite"/>
    </source>
</evidence>
<evidence type="ECO:0000256" key="5">
    <source>
        <dbReference type="ARBA" id="ARBA00023163"/>
    </source>
</evidence>
<dbReference type="PROSITE" id="PS00686">
    <property type="entry name" value="NFYA_HAP2_1"/>
    <property type="match status" value="1"/>
</dbReference>
<evidence type="ECO:0000256" key="2">
    <source>
        <dbReference type="ARBA" id="ARBA00023015"/>
    </source>
</evidence>
<organism evidence="10">
    <name type="scientific">Rhizophora mucronata</name>
    <name type="common">Asiatic mangrove</name>
    <dbReference type="NCBI Taxonomy" id="61149"/>
    <lineage>
        <taxon>Eukaryota</taxon>
        <taxon>Viridiplantae</taxon>
        <taxon>Streptophyta</taxon>
        <taxon>Embryophyta</taxon>
        <taxon>Tracheophyta</taxon>
        <taxon>Spermatophyta</taxon>
        <taxon>Magnoliopsida</taxon>
        <taxon>eudicotyledons</taxon>
        <taxon>Gunneridae</taxon>
        <taxon>Pentapetalae</taxon>
        <taxon>rosids</taxon>
        <taxon>fabids</taxon>
        <taxon>Malpighiales</taxon>
        <taxon>Rhizophoraceae</taxon>
        <taxon>Rhizophora</taxon>
    </lineage>
</organism>
<dbReference type="GO" id="GO:0003677">
    <property type="term" value="F:DNA binding"/>
    <property type="evidence" value="ECO:0007669"/>
    <property type="project" value="UniProtKB-KW"/>
</dbReference>
<dbReference type="AlphaFoldDB" id="A0A2P2J9W5"/>
<feature type="region of interest" description="Disordered" evidence="9">
    <location>
        <begin position="68"/>
        <end position="113"/>
    </location>
</feature>
<evidence type="ECO:0000256" key="8">
    <source>
        <dbReference type="RuleBase" id="RU367155"/>
    </source>
</evidence>
<dbReference type="Gene3D" id="6.10.250.2430">
    <property type="match status" value="1"/>
</dbReference>
<keyword evidence="5 8" id="KW-0804">Transcription</keyword>
<name>A0A2P2J9W5_RHIMU</name>